<proteinExistence type="inferred from homology"/>
<accession>A0AAN7PS15</accession>
<comment type="similarity">
    <text evidence="1">Belongs to the glycosyltransferase 25 family.</text>
</comment>
<keyword evidence="5" id="KW-1185">Reference proteome</keyword>
<evidence type="ECO:0000313" key="4">
    <source>
        <dbReference type="EMBL" id="KAK5080265.1"/>
    </source>
</evidence>
<evidence type="ECO:0000256" key="3">
    <source>
        <dbReference type="ARBA" id="ARBA00022679"/>
    </source>
</evidence>
<sequence length="391" mass="44173">MGSYRGTRSRSYLFFSAALLICLLYLTYSARSALFHIPDSLPATPRVAIHDTRNRTLGFQKVFAIGFENRVDKRDAITIGSSLSEFDVDWSGGVRFADIPKKAIAETWDFNELPNSTHAAWRAHLNLLRHIVNERIQTALIMEDDTDWDWFLKDQLDAFAESAGALQETGLRPRSPYGDSWHALWLGHCRLGPNSAPQDVHFLSNDITVPPVGFRHSIWRQGRIPPELFSNDTRAVFRAHGGMCTYAYAITYEGAQKIITSLSLMADAAPFDVAMSAMCRQAHLAPFNCYGIHPPIFASHRFAGSKSRDSDLMSYEVAAKHPEFTWDIVYSVLQNAPRLLSGATTVASQWPNDTRYAEIDKDETLQLRRDIRNIKWQDIPMTKIKGVNSFD</sequence>
<reference evidence="4 5" key="1">
    <citation type="submission" date="2023-08" db="EMBL/GenBank/DDBJ databases">
        <title>Black Yeasts Isolated from many extreme environments.</title>
        <authorList>
            <person name="Coleine C."/>
            <person name="Stajich J.E."/>
            <person name="Selbmann L."/>
        </authorList>
    </citation>
    <scope>NUCLEOTIDE SEQUENCE [LARGE SCALE GENOMIC DNA]</scope>
    <source>
        <strain evidence="4 5">CCFEE 5910</strain>
    </source>
</reference>
<keyword evidence="3" id="KW-0808">Transferase</keyword>
<comment type="caution">
    <text evidence="4">The sequence shown here is derived from an EMBL/GenBank/DDBJ whole genome shotgun (WGS) entry which is preliminary data.</text>
</comment>
<dbReference type="AlphaFoldDB" id="A0AAN7PS15"/>
<evidence type="ECO:0000256" key="2">
    <source>
        <dbReference type="ARBA" id="ARBA00022676"/>
    </source>
</evidence>
<name>A0AAN7PS15_9EURO</name>
<evidence type="ECO:0000256" key="1">
    <source>
        <dbReference type="ARBA" id="ARBA00006721"/>
    </source>
</evidence>
<dbReference type="GO" id="GO:0016740">
    <property type="term" value="F:transferase activity"/>
    <property type="evidence" value="ECO:0007669"/>
    <property type="project" value="UniProtKB-KW"/>
</dbReference>
<dbReference type="PANTHER" id="PTHR10730">
    <property type="entry name" value="PROCOLLAGEN-LYSINE,2-OXOGLUTARATE 5-DIOXYGENASE/GLYCOSYLTRANSFERASE 25 FAMILY MEMBER"/>
    <property type="match status" value="1"/>
</dbReference>
<dbReference type="PANTHER" id="PTHR10730:SF53">
    <property type="entry name" value="GLYCOSYLTRANSFERASE 25 FAMILY MEMBER"/>
    <property type="match status" value="1"/>
</dbReference>
<dbReference type="InterPro" id="IPR050757">
    <property type="entry name" value="Collagen_mod_GT25"/>
</dbReference>
<dbReference type="EMBL" id="JAVRRJ010000017">
    <property type="protein sequence ID" value="KAK5080265.1"/>
    <property type="molecule type" value="Genomic_DNA"/>
</dbReference>
<gene>
    <name evidence="4" type="ORF">LTR05_008713</name>
</gene>
<evidence type="ECO:0008006" key="6">
    <source>
        <dbReference type="Google" id="ProtNLM"/>
    </source>
</evidence>
<evidence type="ECO:0000313" key="5">
    <source>
        <dbReference type="Proteomes" id="UP001309876"/>
    </source>
</evidence>
<organism evidence="4 5">
    <name type="scientific">Lithohypha guttulata</name>
    <dbReference type="NCBI Taxonomy" id="1690604"/>
    <lineage>
        <taxon>Eukaryota</taxon>
        <taxon>Fungi</taxon>
        <taxon>Dikarya</taxon>
        <taxon>Ascomycota</taxon>
        <taxon>Pezizomycotina</taxon>
        <taxon>Eurotiomycetes</taxon>
        <taxon>Chaetothyriomycetidae</taxon>
        <taxon>Chaetothyriales</taxon>
        <taxon>Trichomeriaceae</taxon>
        <taxon>Lithohypha</taxon>
    </lineage>
</organism>
<keyword evidence="2" id="KW-0328">Glycosyltransferase</keyword>
<dbReference type="Proteomes" id="UP001309876">
    <property type="component" value="Unassembled WGS sequence"/>
</dbReference>
<protein>
    <recommendedName>
        <fullName evidence="6">Glycosyltransferase family 25 protein</fullName>
    </recommendedName>
</protein>